<feature type="region of interest" description="Disordered" evidence="2">
    <location>
        <begin position="499"/>
        <end position="538"/>
    </location>
</feature>
<dbReference type="Gene3D" id="1.20.930.10">
    <property type="entry name" value="Conserved domain common to transcription factors TFIIS, elongin A, CRSP70"/>
    <property type="match status" value="1"/>
</dbReference>
<dbReference type="Proteomes" id="UP001159364">
    <property type="component" value="Linkage Group LG06"/>
</dbReference>
<dbReference type="AlphaFoldDB" id="A0AAV8T7D7"/>
<feature type="region of interest" description="Disordered" evidence="2">
    <location>
        <begin position="941"/>
        <end position="980"/>
    </location>
</feature>
<dbReference type="PANTHER" id="PTHR47292">
    <property type="entry name" value="TRANSCRIPTION ELONGATION FACTOR (TFIIS) FAMILY PROTEIN-RELATED"/>
    <property type="match status" value="1"/>
</dbReference>
<feature type="compositionally biased region" description="Low complexity" evidence="2">
    <location>
        <begin position="721"/>
        <end position="736"/>
    </location>
</feature>
<protein>
    <recommendedName>
        <fullName evidence="3">TFIIS N-terminal domain-containing protein</fullName>
    </recommendedName>
</protein>
<keyword evidence="1" id="KW-0539">Nucleus</keyword>
<feature type="compositionally biased region" description="Basic residues" evidence="2">
    <location>
        <begin position="971"/>
        <end position="980"/>
    </location>
</feature>
<feature type="region of interest" description="Disordered" evidence="2">
    <location>
        <begin position="713"/>
        <end position="774"/>
    </location>
</feature>
<feature type="compositionally biased region" description="Polar residues" evidence="2">
    <location>
        <begin position="465"/>
        <end position="483"/>
    </location>
</feature>
<dbReference type="SUPFAM" id="SSF47676">
    <property type="entry name" value="Conserved domain common to transcription factors TFIIS, elongin A, CRSP70"/>
    <property type="match status" value="1"/>
</dbReference>
<comment type="subcellular location">
    <subcellularLocation>
        <location evidence="1">Nucleus</location>
    </subcellularLocation>
</comment>
<gene>
    <name evidence="4" type="ORF">K2173_007285</name>
</gene>
<feature type="compositionally biased region" description="Basic and acidic residues" evidence="2">
    <location>
        <begin position="524"/>
        <end position="534"/>
    </location>
</feature>
<feature type="compositionally biased region" description="Polar residues" evidence="2">
    <location>
        <begin position="355"/>
        <end position="364"/>
    </location>
</feature>
<name>A0AAV8T7D7_9ROSI</name>
<feature type="region of interest" description="Disordered" evidence="2">
    <location>
        <begin position="154"/>
        <end position="175"/>
    </location>
</feature>
<dbReference type="EMBL" id="JAIWQS010000006">
    <property type="protein sequence ID" value="KAJ8762135.1"/>
    <property type="molecule type" value="Genomic_DNA"/>
</dbReference>
<dbReference type="InterPro" id="IPR017923">
    <property type="entry name" value="TFIIS_N"/>
</dbReference>
<proteinExistence type="predicted"/>
<dbReference type="PANTHER" id="PTHR47292:SF1">
    <property type="entry name" value="TRANSCRIPTION ELONGATION FACTOR (TFIIS) FAMILY PROTEIN"/>
    <property type="match status" value="1"/>
</dbReference>
<keyword evidence="5" id="KW-1185">Reference proteome</keyword>
<sequence>MTLEDFFTLSEMKDGLTAPSRVQELVAVMQKEKDCAVKNIGDATRQWAAVASTIAATDNRDCLDLFIQLDGLCFIDRWLNDAQNFANDTTDSFAEESITALLRALEKLQVEKERSISSGIFITVNNLLDHTSSRVQDRARALFDGWKEGKLSKSTYSDTHGPTDVDPGAVNNEKSGTECALAFPPSKGSDNKENNMTEPAKVQISLSRSSSSTQVEKVEDGQVHSHSNNHLSPMVLDHKSEEGGSPNHPTTSTMSPSVLENLVKEKSVLNSSEVSSIEVPSFTVPKGEIEEQESDSSKKPDIVQDVRASTAVKVESHAFTGSDASSVKETGSFLQNNTDDMGIGYHSNDPMLKSITNKSNCSTDAQEDFPGKDSTLEKPDESSSPASEMEDIVPADDDAEHSDADDVVGDTSDFSKLTMEIRSPDPIGRRRSDIELDYGIVDALEVARQVAQEVEREVVDYKEPSCSSSSEKIMNNSIPGSPNSVSGNQELATAVLPDDVPARSCSPVEHTEEEGKLGNPDNQVAREENREKESQSFQVTEVAQAAEIDGEKGSCNFDLNQEVHSDDAEHPVNPILTPISVVSASRPMTVSGSPAAPLEFSGSLGWKGSAATSAFRPASPRKVSDGDKTVETGGLKQRHFCLDIDLNVAEDGDEKVINITSERQIPFSSGLNSGGSSLELGPRRLERPNLDLNRISDDGDALSSDLRLEGQVYYPRNSHGSPSPASSSSSMRPSMRNFDLNDRPLFQNDASEQGLFHGKSSQNPSAHRGQRPTDNVVSIFGTRVEVGSRMDVRRKDLTPQTISLPNGRYADIAMDANVARIGGPLVMVPSVSYTNSPLFGYNGLASVPTMSISSAMYGPGTSIPYMVDSRGAPVVPQIMGSASIVPPYSQSSFIVSMTNAPHSQSVAGSSRSNFDLNSGFAIDGGNTGSLRQFFMPSQARPLEANFQPSSSSGISEKRKEPDGGWEPFSSQHKHPQAPWR</sequence>
<evidence type="ECO:0000259" key="3">
    <source>
        <dbReference type="PROSITE" id="PS51319"/>
    </source>
</evidence>
<feature type="domain" description="TFIIS N-terminal" evidence="3">
    <location>
        <begin position="80"/>
        <end position="153"/>
    </location>
</feature>
<dbReference type="Pfam" id="PF08711">
    <property type="entry name" value="Med26"/>
    <property type="match status" value="1"/>
</dbReference>
<reference evidence="4 5" key="1">
    <citation type="submission" date="2021-09" db="EMBL/GenBank/DDBJ databases">
        <title>Genomic insights and catalytic innovation underlie evolution of tropane alkaloids biosynthesis.</title>
        <authorList>
            <person name="Wang Y.-J."/>
            <person name="Tian T."/>
            <person name="Huang J.-P."/>
            <person name="Huang S.-X."/>
        </authorList>
    </citation>
    <scope>NUCLEOTIDE SEQUENCE [LARGE SCALE GENOMIC DNA]</scope>
    <source>
        <strain evidence="4">KIB-2018</strain>
        <tissue evidence="4">Leaf</tissue>
    </source>
</reference>
<evidence type="ECO:0000313" key="4">
    <source>
        <dbReference type="EMBL" id="KAJ8762135.1"/>
    </source>
</evidence>
<evidence type="ECO:0000256" key="1">
    <source>
        <dbReference type="PROSITE-ProRule" id="PRU00649"/>
    </source>
</evidence>
<dbReference type="PROSITE" id="PS51319">
    <property type="entry name" value="TFIIS_N"/>
    <property type="match status" value="1"/>
</dbReference>
<feature type="region of interest" description="Disordered" evidence="2">
    <location>
        <begin position="202"/>
        <end position="255"/>
    </location>
</feature>
<evidence type="ECO:0000313" key="5">
    <source>
        <dbReference type="Proteomes" id="UP001159364"/>
    </source>
</evidence>
<evidence type="ECO:0000256" key="2">
    <source>
        <dbReference type="SAM" id="MobiDB-lite"/>
    </source>
</evidence>
<feature type="region of interest" description="Disordered" evidence="2">
    <location>
        <begin position="355"/>
        <end position="389"/>
    </location>
</feature>
<comment type="caution">
    <text evidence="4">The sequence shown here is derived from an EMBL/GenBank/DDBJ whole genome shotgun (WGS) entry which is preliminary data.</text>
</comment>
<dbReference type="InterPro" id="IPR035441">
    <property type="entry name" value="TFIIS/LEDGF_dom_sf"/>
</dbReference>
<feature type="compositionally biased region" description="Basic and acidic residues" evidence="2">
    <location>
        <begin position="369"/>
        <end position="381"/>
    </location>
</feature>
<feature type="region of interest" description="Disordered" evidence="2">
    <location>
        <begin position="609"/>
        <end position="630"/>
    </location>
</feature>
<feature type="region of interest" description="Disordered" evidence="2">
    <location>
        <begin position="462"/>
        <end position="483"/>
    </location>
</feature>
<accession>A0AAV8T7D7</accession>
<organism evidence="4 5">
    <name type="scientific">Erythroxylum novogranatense</name>
    <dbReference type="NCBI Taxonomy" id="1862640"/>
    <lineage>
        <taxon>Eukaryota</taxon>
        <taxon>Viridiplantae</taxon>
        <taxon>Streptophyta</taxon>
        <taxon>Embryophyta</taxon>
        <taxon>Tracheophyta</taxon>
        <taxon>Spermatophyta</taxon>
        <taxon>Magnoliopsida</taxon>
        <taxon>eudicotyledons</taxon>
        <taxon>Gunneridae</taxon>
        <taxon>Pentapetalae</taxon>
        <taxon>rosids</taxon>
        <taxon>fabids</taxon>
        <taxon>Malpighiales</taxon>
        <taxon>Erythroxylaceae</taxon>
        <taxon>Erythroxylum</taxon>
    </lineage>
</organism>
<dbReference type="GO" id="GO:0005634">
    <property type="term" value="C:nucleus"/>
    <property type="evidence" value="ECO:0007669"/>
    <property type="project" value="UniProtKB-SubCell"/>
</dbReference>